<feature type="region of interest" description="Disordered" evidence="2">
    <location>
        <begin position="177"/>
        <end position="249"/>
    </location>
</feature>
<keyword evidence="4" id="KW-1185">Reference proteome</keyword>
<evidence type="ECO:0000313" key="4">
    <source>
        <dbReference type="Proteomes" id="UP000282323"/>
    </source>
</evidence>
<keyword evidence="1" id="KW-0175">Coiled coil</keyword>
<name>A0A3N6MPD5_NATCH</name>
<organism evidence="3 4">
    <name type="scientific">Natrarchaeobius chitinivorans</name>
    <dbReference type="NCBI Taxonomy" id="1679083"/>
    <lineage>
        <taxon>Archaea</taxon>
        <taxon>Methanobacteriati</taxon>
        <taxon>Methanobacteriota</taxon>
        <taxon>Stenosarchaea group</taxon>
        <taxon>Halobacteria</taxon>
        <taxon>Halobacteriales</taxon>
        <taxon>Natrialbaceae</taxon>
        <taxon>Natrarchaeobius</taxon>
    </lineage>
</organism>
<accession>A0A3N6MPD5</accession>
<reference evidence="3 4" key="1">
    <citation type="submission" date="2018-10" db="EMBL/GenBank/DDBJ databases">
        <title>Natrarchaeobius chitinivorans gen. nov., sp. nov., and Natrarchaeobius haloalkaliphilus sp. nov., alkaliphilic, chitin-utilizing haloarchaea from hypersaline alkaline lakes.</title>
        <authorList>
            <person name="Sorokin D.Y."/>
            <person name="Elcheninov A.G."/>
            <person name="Kostrikina N.A."/>
            <person name="Bale N.J."/>
            <person name="Sinninghe Damste J.S."/>
            <person name="Khijniak T.V."/>
            <person name="Kublanov I.V."/>
            <person name="Toshchakov S.V."/>
        </authorList>
    </citation>
    <scope>NUCLEOTIDE SEQUENCE [LARGE SCALE GENOMIC DNA]</scope>
    <source>
        <strain evidence="3 4">AArcht4T</strain>
    </source>
</reference>
<protein>
    <submittedName>
        <fullName evidence="3">Uncharacterized protein</fullName>
    </submittedName>
</protein>
<proteinExistence type="predicted"/>
<evidence type="ECO:0000313" key="3">
    <source>
        <dbReference type="EMBL" id="RQG98021.1"/>
    </source>
</evidence>
<dbReference type="OrthoDB" id="170871at2157"/>
<evidence type="ECO:0000256" key="1">
    <source>
        <dbReference type="SAM" id="Coils"/>
    </source>
</evidence>
<dbReference type="Proteomes" id="UP000282323">
    <property type="component" value="Unassembled WGS sequence"/>
</dbReference>
<dbReference type="EMBL" id="REGA01000001">
    <property type="protein sequence ID" value="RQG98021.1"/>
    <property type="molecule type" value="Genomic_DNA"/>
</dbReference>
<evidence type="ECO:0000256" key="2">
    <source>
        <dbReference type="SAM" id="MobiDB-lite"/>
    </source>
</evidence>
<dbReference type="AlphaFoldDB" id="A0A3N6MPD5"/>
<gene>
    <name evidence="3" type="ORF">EA473_02200</name>
</gene>
<comment type="caution">
    <text evidence="3">The sequence shown here is derived from an EMBL/GenBank/DDBJ whole genome shotgun (WGS) entry which is preliminary data.</text>
</comment>
<sequence>MRATRALAVLVLATVVGLTIAPVAGGAVASSPADTESPSNETVDSEANHTVSSFMQSSAADTANTVESGLFETKYERASDDDRATLVDDRVAELEVRLEALEAERDELSEGNETLSTGEYHARMAKLAVEIAALERSIDRTVPRAADAGVDHDRLDGLQSNATDLSASNVSMAARGLTGYHGQSPAPASNVSGGDDVTPPGHDDDATGPEQGENATVPEQDANATVPGQGENATVAEQSENASALADGE</sequence>
<feature type="compositionally biased region" description="Polar residues" evidence="2">
    <location>
        <begin position="231"/>
        <end position="242"/>
    </location>
</feature>
<feature type="coiled-coil region" evidence="1">
    <location>
        <begin position="84"/>
        <end position="118"/>
    </location>
</feature>
<dbReference type="RefSeq" id="WP_124194008.1">
    <property type="nucleotide sequence ID" value="NZ_REGA01000001.1"/>
</dbReference>